<feature type="chain" id="PRO_5046440270" evidence="3">
    <location>
        <begin position="33"/>
        <end position="349"/>
    </location>
</feature>
<evidence type="ECO:0000256" key="1">
    <source>
        <dbReference type="ARBA" id="ARBA00006625"/>
    </source>
</evidence>
<comment type="similarity">
    <text evidence="1">Belongs to the peptidase C59 family.</text>
</comment>
<dbReference type="Gene3D" id="3.60.60.10">
    <property type="entry name" value="Penicillin V Acylase, Chain A"/>
    <property type="match status" value="1"/>
</dbReference>
<dbReference type="PROSITE" id="PS51257">
    <property type="entry name" value="PROKAR_LIPOPROTEIN"/>
    <property type="match status" value="1"/>
</dbReference>
<feature type="domain" description="Choloylglycine hydrolase/NAAA C-terminal" evidence="4">
    <location>
        <begin position="101"/>
        <end position="268"/>
    </location>
</feature>
<evidence type="ECO:0000313" key="5">
    <source>
        <dbReference type="EMBL" id="MFD1320368.1"/>
    </source>
</evidence>
<organism evidence="5 6">
    <name type="scientific">Micromonospora sonneratiae</name>
    <dbReference type="NCBI Taxonomy" id="1184706"/>
    <lineage>
        <taxon>Bacteria</taxon>
        <taxon>Bacillati</taxon>
        <taxon>Actinomycetota</taxon>
        <taxon>Actinomycetes</taxon>
        <taxon>Micromonosporales</taxon>
        <taxon>Micromonosporaceae</taxon>
        <taxon>Micromonospora</taxon>
    </lineage>
</organism>
<keyword evidence="6" id="KW-1185">Reference proteome</keyword>
<dbReference type="Proteomes" id="UP001597260">
    <property type="component" value="Unassembled WGS sequence"/>
</dbReference>
<evidence type="ECO:0000259" key="4">
    <source>
        <dbReference type="Pfam" id="PF02275"/>
    </source>
</evidence>
<dbReference type="RefSeq" id="WP_377567291.1">
    <property type="nucleotide sequence ID" value="NZ_JBHTMP010000004.1"/>
</dbReference>
<protein>
    <submittedName>
        <fullName evidence="5">Linear amide C-N hydrolase</fullName>
    </submittedName>
</protein>
<evidence type="ECO:0000256" key="3">
    <source>
        <dbReference type="SAM" id="SignalP"/>
    </source>
</evidence>
<sequence>MDIRVGRSMRGAGRRSSWMAAGLALAVLAASACSGAPSRPRSDAGPETVVLASRQTTDEAAKTLASLRRVDDLPLYEMTYSGDYDALVNLTSTPTPSPFGCSLFIASGDRDRPLFGRNFDWDPNPGLVLHTDPPDGYASISIVDMAYLGIGADPTGDRRLLNAPLLPFDGMNERGLVVGLAADDSGSLTPDPNKPTVGSVRVLRLVLDEAATVDEALAVFGRYNLDFDDGPPLHYLIADATGASAVVEFVDGRMRVLPGERSWQVLTNIRLADVDEAQRNRDRRYETASTALGRAGGRVDSRAAMDILRAVAQSHTRWSVTYELRTGEVRVVTGQRWETVHEYRLRMSN</sequence>
<dbReference type="CDD" id="cd01935">
    <property type="entry name" value="Ntn_CGH_like"/>
    <property type="match status" value="1"/>
</dbReference>
<dbReference type="SUPFAM" id="SSF56235">
    <property type="entry name" value="N-terminal nucleophile aminohydrolases (Ntn hydrolases)"/>
    <property type="match status" value="1"/>
</dbReference>
<dbReference type="InterPro" id="IPR052193">
    <property type="entry name" value="Peptidase_C59"/>
</dbReference>
<dbReference type="InterPro" id="IPR029055">
    <property type="entry name" value="Ntn_hydrolases_N"/>
</dbReference>
<keyword evidence="3" id="KW-0732">Signal</keyword>
<evidence type="ECO:0000313" key="6">
    <source>
        <dbReference type="Proteomes" id="UP001597260"/>
    </source>
</evidence>
<reference evidence="6" key="1">
    <citation type="journal article" date="2019" name="Int. J. Syst. Evol. Microbiol.">
        <title>The Global Catalogue of Microorganisms (GCM) 10K type strain sequencing project: providing services to taxonomists for standard genome sequencing and annotation.</title>
        <authorList>
            <consortium name="The Broad Institute Genomics Platform"/>
            <consortium name="The Broad Institute Genome Sequencing Center for Infectious Disease"/>
            <person name="Wu L."/>
            <person name="Ma J."/>
        </authorList>
    </citation>
    <scope>NUCLEOTIDE SEQUENCE [LARGE SCALE GENOMIC DNA]</scope>
    <source>
        <strain evidence="6">JCM 31037</strain>
    </source>
</reference>
<dbReference type="GO" id="GO:0016787">
    <property type="term" value="F:hydrolase activity"/>
    <property type="evidence" value="ECO:0007669"/>
    <property type="project" value="UniProtKB-KW"/>
</dbReference>
<dbReference type="PANTHER" id="PTHR35527:SF2">
    <property type="entry name" value="HYDROLASE"/>
    <property type="match status" value="1"/>
</dbReference>
<dbReference type="Pfam" id="PF02275">
    <property type="entry name" value="CBAH"/>
    <property type="match status" value="1"/>
</dbReference>
<dbReference type="InterPro" id="IPR029132">
    <property type="entry name" value="CBAH/NAAA_C"/>
</dbReference>
<comment type="caution">
    <text evidence="5">The sequence shown here is derived from an EMBL/GenBank/DDBJ whole genome shotgun (WGS) entry which is preliminary data.</text>
</comment>
<evidence type="ECO:0000256" key="2">
    <source>
        <dbReference type="ARBA" id="ARBA00022801"/>
    </source>
</evidence>
<name>A0ABW3Y975_9ACTN</name>
<accession>A0ABW3Y975</accession>
<gene>
    <name evidence="5" type="ORF">ACFQ4H_04595</name>
</gene>
<dbReference type="PANTHER" id="PTHR35527">
    <property type="entry name" value="CHOLOYLGLYCINE HYDROLASE"/>
    <property type="match status" value="1"/>
</dbReference>
<proteinExistence type="inferred from homology"/>
<keyword evidence="2 5" id="KW-0378">Hydrolase</keyword>
<feature type="signal peptide" evidence="3">
    <location>
        <begin position="1"/>
        <end position="32"/>
    </location>
</feature>
<dbReference type="EMBL" id="JBHTMP010000004">
    <property type="protein sequence ID" value="MFD1320368.1"/>
    <property type="molecule type" value="Genomic_DNA"/>
</dbReference>